<accession>A0A840BNN9</accession>
<protein>
    <recommendedName>
        <fullName evidence="2">DUF2059 domain-containing protein</fullName>
    </recommendedName>
</protein>
<comment type="caution">
    <text evidence="3">The sequence shown here is derived from an EMBL/GenBank/DDBJ whole genome shotgun (WGS) entry which is preliminary data.</text>
</comment>
<feature type="chain" id="PRO_5032648797" description="DUF2059 domain-containing protein" evidence="1">
    <location>
        <begin position="22"/>
        <end position="174"/>
    </location>
</feature>
<dbReference type="AlphaFoldDB" id="A0A840BNN9"/>
<proteinExistence type="predicted"/>
<dbReference type="RefSeq" id="WP_183635021.1">
    <property type="nucleotide sequence ID" value="NZ_BAABLE010000005.1"/>
</dbReference>
<keyword evidence="1" id="KW-0732">Signal</keyword>
<sequence length="174" mass="19335">MRIAQLALALFISVAVLPATAAEQPASEASVKRLIEITNSKKLVDNAMLQMDAMMKASMKQALADQSLTAEQEKVMIETQEKLAGLVKEELKWEMLEPMFLDIYQKTFTQKEVDGMLSFYKSPAGQAVIKKMPQVMQASMQIMQARMSKLVPQIQQITAEGAEKMKALSAQPKP</sequence>
<evidence type="ECO:0000313" key="3">
    <source>
        <dbReference type="EMBL" id="MBB4013109.1"/>
    </source>
</evidence>
<feature type="signal peptide" evidence="1">
    <location>
        <begin position="1"/>
        <end position="21"/>
    </location>
</feature>
<evidence type="ECO:0000313" key="4">
    <source>
        <dbReference type="Proteomes" id="UP000561045"/>
    </source>
</evidence>
<dbReference type="InterPro" id="IPR018637">
    <property type="entry name" value="DUF2059"/>
</dbReference>
<evidence type="ECO:0000256" key="1">
    <source>
        <dbReference type="SAM" id="SignalP"/>
    </source>
</evidence>
<evidence type="ECO:0000259" key="2">
    <source>
        <dbReference type="Pfam" id="PF09832"/>
    </source>
</evidence>
<organism evidence="3 4">
    <name type="scientific">Niveibacterium umoris</name>
    <dbReference type="NCBI Taxonomy" id="1193620"/>
    <lineage>
        <taxon>Bacteria</taxon>
        <taxon>Pseudomonadati</taxon>
        <taxon>Pseudomonadota</taxon>
        <taxon>Betaproteobacteria</taxon>
        <taxon>Rhodocyclales</taxon>
        <taxon>Rhodocyclaceae</taxon>
        <taxon>Niveibacterium</taxon>
    </lineage>
</organism>
<name>A0A840BNN9_9RHOO</name>
<feature type="domain" description="DUF2059" evidence="2">
    <location>
        <begin position="96"/>
        <end position="153"/>
    </location>
</feature>
<gene>
    <name evidence="3" type="ORF">GGR36_002455</name>
</gene>
<dbReference type="EMBL" id="JACIET010000002">
    <property type="protein sequence ID" value="MBB4013109.1"/>
    <property type="molecule type" value="Genomic_DNA"/>
</dbReference>
<reference evidence="3 4" key="1">
    <citation type="submission" date="2020-08" db="EMBL/GenBank/DDBJ databases">
        <title>Genomic Encyclopedia of Type Strains, Phase IV (KMG-IV): sequencing the most valuable type-strain genomes for metagenomic binning, comparative biology and taxonomic classification.</title>
        <authorList>
            <person name="Goeker M."/>
        </authorList>
    </citation>
    <scope>NUCLEOTIDE SEQUENCE [LARGE SCALE GENOMIC DNA]</scope>
    <source>
        <strain evidence="3 4">DSM 106739</strain>
    </source>
</reference>
<dbReference type="Proteomes" id="UP000561045">
    <property type="component" value="Unassembled WGS sequence"/>
</dbReference>
<dbReference type="Pfam" id="PF09832">
    <property type="entry name" value="DUF2059"/>
    <property type="match status" value="1"/>
</dbReference>
<keyword evidence="4" id="KW-1185">Reference proteome</keyword>